<evidence type="ECO:0000259" key="7">
    <source>
        <dbReference type="Pfam" id="PF16355"/>
    </source>
</evidence>
<keyword evidence="3" id="KW-0326">Glycosidase</keyword>
<dbReference type="InterPro" id="IPR006102">
    <property type="entry name" value="Ig-like_GH2"/>
</dbReference>
<dbReference type="InterPro" id="IPR013783">
    <property type="entry name" value="Ig-like_fold"/>
</dbReference>
<evidence type="ECO:0000256" key="4">
    <source>
        <dbReference type="SAM" id="SignalP"/>
    </source>
</evidence>
<feature type="chain" id="PRO_5046315845" evidence="4">
    <location>
        <begin position="21"/>
        <end position="859"/>
    </location>
</feature>
<reference evidence="9 10" key="1">
    <citation type="journal article" date="2024" name="Appl. Environ. Microbiol.">
        <title>Pontiella agarivorans sp. nov., a novel marine anaerobic bacterium capable of degrading macroalgal polysaccharides and fixing nitrogen.</title>
        <authorList>
            <person name="Liu N."/>
            <person name="Kivenson V."/>
            <person name="Peng X."/>
            <person name="Cui Z."/>
            <person name="Lankiewicz T.S."/>
            <person name="Gosselin K.M."/>
            <person name="English C.J."/>
            <person name="Blair E.M."/>
            <person name="O'Malley M.A."/>
            <person name="Valentine D.L."/>
        </authorList>
    </citation>
    <scope>NUCLEOTIDE SEQUENCE [LARGE SCALE GENOMIC DNA]</scope>
    <source>
        <strain evidence="9 10">NLcol2</strain>
    </source>
</reference>
<dbReference type="Gene3D" id="3.20.20.80">
    <property type="entry name" value="Glycosidases"/>
    <property type="match status" value="1"/>
</dbReference>
<dbReference type="InterPro" id="IPR051913">
    <property type="entry name" value="GH2_Domain-Containing"/>
</dbReference>
<keyword evidence="4" id="KW-0732">Signal</keyword>
<sequence length="859" mass="96931">MKKYLFEAIILLVTCHQVMAAKLGINDGWLFQKGEVVGAEAVEFDSSDWEAVELPHTYNPSGSEEIYREQQEAVQYVGPAWYRKNLFVDQAQKGKRLFLRFDAAYLRSDVFLNGEKIGRHDGGFSAFCYEITGQVNYGADNVIAVRVNNEFNDAITPLGGGYLKFGGITRPVWLIEKPQVCISPVHYASSGVYCRQLDVSPERAELEIDTVLNAPAGAGGKYKVVCTIKDSSGTAVAKESRNVKVKAGEQWTVTVPMEVMKPSLWNGLENPALYQLSVELQLKGKTVDQVDVTTGFKTVAVDRDKGFFLNGKSYPLYGCAQHQYYPGVGSAMRAEHFERDAEIMEDLGMNAVRLSHYPHSEYRFDLCDKAGIVVFTEMALINLFNGSEAYTANCEQQLKEMIYQLYNHPSVAIWGLYNELRSDEWKGFNGLEFLAGLNRTAKEIDPARLTCGVSWKAGERNDIPDINGWNRYQGWYWNAYEGGPSDFSWIDTMRDEFPNRKLGITEYGAGAASNHFDEHRRIAPYNKDQFHPQDFYNWSHEEHWAAMQQRPWLWGTFIWTLSEFLVPNYDQGRATFLHDKGLVGEDRKQFKDAFFFYKANWNPEPMLHLCDKRFDVRLLDTAEITAYSNLDEVELIVNGTSMGKITDAEYGIHRWNKVPLKSGENKITVSSGTFAETAVWHRVTDIQNDSVLKEIVPSGSEWTVFFSDLMPKYKRAKGVKGIPGADSEVKYADLDAIWKQVDEAGTSRLPLIADQNWKGKAAYLKKTFKVDESGVKNPCLYLKQTARLSQANPGRVAISIDGRNVLTLEEGCDGYRLIPVGERCGQLTPGMHTITVIAEKPLKGGFVDIGLVEHISQKK</sequence>
<dbReference type="PANTHER" id="PTHR42732">
    <property type="entry name" value="BETA-GALACTOSIDASE"/>
    <property type="match status" value="1"/>
</dbReference>
<dbReference type="Gene3D" id="2.60.120.260">
    <property type="entry name" value="Galactose-binding domain-like"/>
    <property type="match status" value="1"/>
</dbReference>
<dbReference type="SUPFAM" id="SSF49303">
    <property type="entry name" value="beta-Galactosidase/glucuronidase domain"/>
    <property type="match status" value="1"/>
</dbReference>
<gene>
    <name evidence="9" type="ORF">P9H32_16550</name>
</gene>
<dbReference type="SUPFAM" id="SSF49785">
    <property type="entry name" value="Galactose-binding domain-like"/>
    <property type="match status" value="1"/>
</dbReference>
<dbReference type="InterPro" id="IPR006101">
    <property type="entry name" value="Glyco_hydro_2"/>
</dbReference>
<dbReference type="Pfam" id="PF00703">
    <property type="entry name" value="Glyco_hydro_2"/>
    <property type="match status" value="1"/>
</dbReference>
<keyword evidence="10" id="KW-1185">Reference proteome</keyword>
<organism evidence="9 10">
    <name type="scientific">Pontiella agarivorans</name>
    <dbReference type="NCBI Taxonomy" id="3038953"/>
    <lineage>
        <taxon>Bacteria</taxon>
        <taxon>Pseudomonadati</taxon>
        <taxon>Kiritimatiellota</taxon>
        <taxon>Kiritimatiellia</taxon>
        <taxon>Kiritimatiellales</taxon>
        <taxon>Pontiellaceae</taxon>
        <taxon>Pontiella</taxon>
    </lineage>
</organism>
<dbReference type="RefSeq" id="WP_322610016.1">
    <property type="nucleotide sequence ID" value="NZ_JARVCO010000012.1"/>
</dbReference>
<protein>
    <submittedName>
        <fullName evidence="9">Glycoside hydrolase family 2 TIM barrel-domain containing protein</fullName>
    </submittedName>
</protein>
<feature type="domain" description="DUF4982" evidence="7">
    <location>
        <begin position="623"/>
        <end position="667"/>
    </location>
</feature>
<dbReference type="Gene3D" id="2.60.40.10">
    <property type="entry name" value="Immunoglobulins"/>
    <property type="match status" value="2"/>
</dbReference>
<dbReference type="InterPro" id="IPR006103">
    <property type="entry name" value="Glyco_hydro_2_cat"/>
</dbReference>
<dbReference type="InterPro" id="IPR032311">
    <property type="entry name" value="DUF4982"/>
</dbReference>
<evidence type="ECO:0000256" key="2">
    <source>
        <dbReference type="ARBA" id="ARBA00022801"/>
    </source>
</evidence>
<dbReference type="InterPro" id="IPR017853">
    <property type="entry name" value="GH"/>
</dbReference>
<comment type="caution">
    <text evidence="9">The sequence shown here is derived from an EMBL/GenBank/DDBJ whole genome shotgun (WGS) entry which is preliminary data.</text>
</comment>
<dbReference type="GO" id="GO:0016787">
    <property type="term" value="F:hydrolase activity"/>
    <property type="evidence" value="ECO:0007669"/>
    <property type="project" value="UniProtKB-KW"/>
</dbReference>
<feature type="domain" description="Glycoside hydrolase family 2 catalytic" evidence="6">
    <location>
        <begin position="303"/>
        <end position="601"/>
    </location>
</feature>
<evidence type="ECO:0000313" key="10">
    <source>
        <dbReference type="Proteomes" id="UP001290861"/>
    </source>
</evidence>
<dbReference type="EMBL" id="JARVCO010000012">
    <property type="protein sequence ID" value="MDZ8120242.1"/>
    <property type="molecule type" value="Genomic_DNA"/>
</dbReference>
<dbReference type="PANTHER" id="PTHR42732:SF1">
    <property type="entry name" value="BETA-MANNOSIDASE"/>
    <property type="match status" value="1"/>
</dbReference>
<feature type="domain" description="Beta-mannosidase-like galactose-binding" evidence="8">
    <location>
        <begin position="66"/>
        <end position="153"/>
    </location>
</feature>
<dbReference type="Pfam" id="PF02836">
    <property type="entry name" value="Glyco_hydro_2_C"/>
    <property type="match status" value="1"/>
</dbReference>
<evidence type="ECO:0000256" key="1">
    <source>
        <dbReference type="ARBA" id="ARBA00007401"/>
    </source>
</evidence>
<dbReference type="Proteomes" id="UP001290861">
    <property type="component" value="Unassembled WGS sequence"/>
</dbReference>
<proteinExistence type="inferred from homology"/>
<evidence type="ECO:0000313" key="9">
    <source>
        <dbReference type="EMBL" id="MDZ8120242.1"/>
    </source>
</evidence>
<feature type="domain" description="Glycoside hydrolase family 2 immunoglobulin-like beta-sandwich" evidence="5">
    <location>
        <begin position="199"/>
        <end position="297"/>
    </location>
</feature>
<evidence type="ECO:0000256" key="3">
    <source>
        <dbReference type="ARBA" id="ARBA00023295"/>
    </source>
</evidence>
<evidence type="ECO:0000259" key="5">
    <source>
        <dbReference type="Pfam" id="PF00703"/>
    </source>
</evidence>
<evidence type="ECO:0000259" key="6">
    <source>
        <dbReference type="Pfam" id="PF02836"/>
    </source>
</evidence>
<name>A0ABU5N1B6_9BACT</name>
<dbReference type="InterPro" id="IPR054593">
    <property type="entry name" value="Beta-mannosidase-like_N2"/>
</dbReference>
<accession>A0ABU5N1B6</accession>
<comment type="similarity">
    <text evidence="1">Belongs to the glycosyl hydrolase 2 family.</text>
</comment>
<dbReference type="Pfam" id="PF16355">
    <property type="entry name" value="DUF4982"/>
    <property type="match status" value="1"/>
</dbReference>
<dbReference type="SUPFAM" id="SSF51445">
    <property type="entry name" value="(Trans)glycosidases"/>
    <property type="match status" value="1"/>
</dbReference>
<feature type="signal peptide" evidence="4">
    <location>
        <begin position="1"/>
        <end position="20"/>
    </location>
</feature>
<keyword evidence="2 9" id="KW-0378">Hydrolase</keyword>
<evidence type="ECO:0000259" key="8">
    <source>
        <dbReference type="Pfam" id="PF22666"/>
    </source>
</evidence>
<dbReference type="InterPro" id="IPR036156">
    <property type="entry name" value="Beta-gal/glucu_dom_sf"/>
</dbReference>
<dbReference type="Pfam" id="PF22666">
    <property type="entry name" value="Glyco_hydro_2_N2"/>
    <property type="match status" value="1"/>
</dbReference>
<dbReference type="PRINTS" id="PR00132">
    <property type="entry name" value="GLHYDRLASE2"/>
</dbReference>
<dbReference type="InterPro" id="IPR008979">
    <property type="entry name" value="Galactose-bd-like_sf"/>
</dbReference>